<gene>
    <name evidence="1" type="ORF">GM655_11305</name>
</gene>
<keyword evidence="2" id="KW-1185">Reference proteome</keyword>
<reference evidence="1 2" key="1">
    <citation type="submission" date="2019-11" db="EMBL/GenBank/DDBJ databases">
        <title>Type strains purchased from KCTC, JCM and DSMZ.</title>
        <authorList>
            <person name="Lu H."/>
        </authorList>
    </citation>
    <scope>NUCLEOTIDE SEQUENCE [LARGE SCALE GENOMIC DNA]</scope>
    <source>
        <strain evidence="1 2">DSM 103461</strain>
    </source>
</reference>
<evidence type="ECO:0008006" key="3">
    <source>
        <dbReference type="Google" id="ProtNLM"/>
    </source>
</evidence>
<evidence type="ECO:0000313" key="2">
    <source>
        <dbReference type="Proteomes" id="UP000735592"/>
    </source>
</evidence>
<evidence type="ECO:0000313" key="1">
    <source>
        <dbReference type="EMBL" id="MTW33413.1"/>
    </source>
</evidence>
<dbReference type="EMBL" id="WNKW01000002">
    <property type="protein sequence ID" value="MTW33413.1"/>
    <property type="molecule type" value="Genomic_DNA"/>
</dbReference>
<sequence>MRRAWGQSLRIGVAAQGVSLLRESRWRKAGVEVLAQHVCSAAVAHPYDGLAQGLRALLGGHQLAGWPVRFVLADELVRLWRVEPPAGAARLADLQASAGLRFQSLYGEAPAGWQISADWNAAAPFWAAAMPRELLEVLQLQAQEHGLRIVSIEPQMIAVLNRWRRALRPGAWFAAVHDGVLSIAALEPDASAVRAIRVLPMPSAQNADQLWLGQVLQREALRLDMAAPQLLQVCGSAPKLWHGPVSHAEHIPCAVLDQAQQGARCAMSVLAQLALSGCAQ</sequence>
<comment type="caution">
    <text evidence="1">The sequence shown here is derived from an EMBL/GenBank/DDBJ whole genome shotgun (WGS) entry which is preliminary data.</text>
</comment>
<accession>A0ABW9SML5</accession>
<protein>
    <recommendedName>
        <fullName evidence="3">Pilus assembly protein PilM</fullName>
    </recommendedName>
</protein>
<dbReference type="Proteomes" id="UP000735592">
    <property type="component" value="Unassembled WGS sequence"/>
</dbReference>
<dbReference type="RefSeq" id="WP_155434745.1">
    <property type="nucleotide sequence ID" value="NZ_JBHLXK010000004.1"/>
</dbReference>
<organism evidence="1 2">
    <name type="scientific">Pseudoduganella danionis</name>
    <dbReference type="NCBI Taxonomy" id="1890295"/>
    <lineage>
        <taxon>Bacteria</taxon>
        <taxon>Pseudomonadati</taxon>
        <taxon>Pseudomonadota</taxon>
        <taxon>Betaproteobacteria</taxon>
        <taxon>Burkholderiales</taxon>
        <taxon>Oxalobacteraceae</taxon>
        <taxon>Telluria group</taxon>
        <taxon>Pseudoduganella</taxon>
    </lineage>
</organism>
<name>A0ABW9SML5_9BURK</name>
<proteinExistence type="predicted"/>